<dbReference type="AlphaFoldDB" id="A0AAV0IF04"/>
<keyword evidence="2" id="KW-1185">Reference proteome</keyword>
<evidence type="ECO:0000313" key="2">
    <source>
        <dbReference type="Proteomes" id="UP001154282"/>
    </source>
</evidence>
<dbReference type="Proteomes" id="UP001154282">
    <property type="component" value="Unassembled WGS sequence"/>
</dbReference>
<reference evidence="1" key="1">
    <citation type="submission" date="2022-08" db="EMBL/GenBank/DDBJ databases">
        <authorList>
            <person name="Gutierrez-Valencia J."/>
        </authorList>
    </citation>
    <scope>NUCLEOTIDE SEQUENCE</scope>
</reference>
<comment type="caution">
    <text evidence="1">The sequence shown here is derived from an EMBL/GenBank/DDBJ whole genome shotgun (WGS) entry which is preliminary data.</text>
</comment>
<gene>
    <name evidence="1" type="ORF">LITE_LOCUS8654</name>
</gene>
<name>A0AAV0IF04_9ROSI</name>
<dbReference type="EMBL" id="CAMGYJ010000003">
    <property type="protein sequence ID" value="CAI0395274.1"/>
    <property type="molecule type" value="Genomic_DNA"/>
</dbReference>
<organism evidence="1 2">
    <name type="scientific">Linum tenue</name>
    <dbReference type="NCBI Taxonomy" id="586396"/>
    <lineage>
        <taxon>Eukaryota</taxon>
        <taxon>Viridiplantae</taxon>
        <taxon>Streptophyta</taxon>
        <taxon>Embryophyta</taxon>
        <taxon>Tracheophyta</taxon>
        <taxon>Spermatophyta</taxon>
        <taxon>Magnoliopsida</taxon>
        <taxon>eudicotyledons</taxon>
        <taxon>Gunneridae</taxon>
        <taxon>Pentapetalae</taxon>
        <taxon>rosids</taxon>
        <taxon>fabids</taxon>
        <taxon>Malpighiales</taxon>
        <taxon>Linaceae</taxon>
        <taxon>Linum</taxon>
    </lineage>
</organism>
<proteinExistence type="predicted"/>
<protein>
    <submittedName>
        <fullName evidence="1">Uncharacterized protein</fullName>
    </submittedName>
</protein>
<evidence type="ECO:0000313" key="1">
    <source>
        <dbReference type="EMBL" id="CAI0395274.1"/>
    </source>
</evidence>
<sequence>MRTRKMQILMKMGRSMTIEAEPREKAACFLRHRCDSELKELEDKYQTLRCFLLFSPF</sequence>
<accession>A0AAV0IF04</accession>